<evidence type="ECO:0000313" key="2">
    <source>
        <dbReference type="EMBL" id="KAG9238192.1"/>
    </source>
</evidence>
<reference evidence="2" key="1">
    <citation type="journal article" date="2021" name="IMA Fungus">
        <title>Genomic characterization of three marine fungi, including Emericellopsis atlantica sp. nov. with signatures of a generalist lifestyle and marine biomass degradation.</title>
        <authorList>
            <person name="Hagestad O.C."/>
            <person name="Hou L."/>
            <person name="Andersen J.H."/>
            <person name="Hansen E.H."/>
            <person name="Altermark B."/>
            <person name="Li C."/>
            <person name="Kuhnert E."/>
            <person name="Cox R.J."/>
            <person name="Crous P.W."/>
            <person name="Spatafora J.W."/>
            <person name="Lail K."/>
            <person name="Amirebrahimi M."/>
            <person name="Lipzen A."/>
            <person name="Pangilinan J."/>
            <person name="Andreopoulos W."/>
            <person name="Hayes R.D."/>
            <person name="Ng V."/>
            <person name="Grigoriev I.V."/>
            <person name="Jackson S.A."/>
            <person name="Sutton T.D.S."/>
            <person name="Dobson A.D.W."/>
            <person name="Rama T."/>
        </authorList>
    </citation>
    <scope>NUCLEOTIDE SEQUENCE</scope>
    <source>
        <strain evidence="2">TRa018bII</strain>
    </source>
</reference>
<keyword evidence="1" id="KW-0175">Coiled coil</keyword>
<accession>A0A9P7YR67</accession>
<proteinExistence type="predicted"/>
<name>A0A9P7YR67_9HELO</name>
<feature type="coiled-coil region" evidence="1">
    <location>
        <begin position="65"/>
        <end position="92"/>
    </location>
</feature>
<evidence type="ECO:0000256" key="1">
    <source>
        <dbReference type="SAM" id="Coils"/>
    </source>
</evidence>
<dbReference type="OrthoDB" id="6359816at2759"/>
<sequence>MFRIEGLKRLSYKKFEQQLQQHWISDMFPDCIREVYLTSNNTDLNTTRKAVIDSVASHKQELVPKRSFQELIREARRDRERAEKAVVRFYDEAGKEGDSFAMTAKTAREVTALF</sequence>
<dbReference type="Proteomes" id="UP000824998">
    <property type="component" value="Unassembled WGS sequence"/>
</dbReference>
<protein>
    <submittedName>
        <fullName evidence="2">Uncharacterized protein</fullName>
    </submittedName>
</protein>
<evidence type="ECO:0000313" key="3">
    <source>
        <dbReference type="Proteomes" id="UP000824998"/>
    </source>
</evidence>
<dbReference type="AlphaFoldDB" id="A0A9P7YR67"/>
<organism evidence="2 3">
    <name type="scientific">Amylocarpus encephaloides</name>
    <dbReference type="NCBI Taxonomy" id="45428"/>
    <lineage>
        <taxon>Eukaryota</taxon>
        <taxon>Fungi</taxon>
        <taxon>Dikarya</taxon>
        <taxon>Ascomycota</taxon>
        <taxon>Pezizomycotina</taxon>
        <taxon>Leotiomycetes</taxon>
        <taxon>Helotiales</taxon>
        <taxon>Helotiales incertae sedis</taxon>
        <taxon>Amylocarpus</taxon>
    </lineage>
</organism>
<comment type="caution">
    <text evidence="2">The sequence shown here is derived from an EMBL/GenBank/DDBJ whole genome shotgun (WGS) entry which is preliminary data.</text>
</comment>
<keyword evidence="3" id="KW-1185">Reference proteome</keyword>
<dbReference type="EMBL" id="MU251374">
    <property type="protein sequence ID" value="KAG9238192.1"/>
    <property type="molecule type" value="Genomic_DNA"/>
</dbReference>
<gene>
    <name evidence="2" type="ORF">BJ875DRAFT_437765</name>
</gene>